<sequence>MAGGGLRSYRDVLAHPGALAFSLTGLVARLPISMAGLGIVLLVEGATGSYGLAGSVSAAYMVANAVLAIAQGRLLDRWGQGPVLAVAGSVFGVATTVLVWSVQADWPRVASYVAAAVAGGSLPQIGSAVRARWAQVLDRPAQVQTAYALEAVFDEVVFILGPILVTVLATLVHPVLGLAVAAVAGSLGSWAFAAQRATAPPAHPHRRGGDRRVPLPWRTLAPLTVVSACLGVLFGAAEVTTVAFADELGSPAWAGALLALWALGSLVSGVVTGALTWRRSVTTRLQVGAAAMALAMAPLWLVGSLPLMGLVLLVGGAAIAPTLVATMSLVESSTPRARLTEGMALVQTGLVAGVAPGAAASGFVVDHYGANPAYLVSLAAGVLAAVAALSLPRSDRD</sequence>
<evidence type="ECO:0000256" key="3">
    <source>
        <dbReference type="ARBA" id="ARBA00022989"/>
    </source>
</evidence>
<feature type="transmembrane region" description="Helical" evidence="5">
    <location>
        <begin position="175"/>
        <end position="194"/>
    </location>
</feature>
<dbReference type="PROSITE" id="PS50850">
    <property type="entry name" value="MFS"/>
    <property type="match status" value="1"/>
</dbReference>
<dbReference type="Pfam" id="PF07690">
    <property type="entry name" value="MFS_1"/>
    <property type="match status" value="1"/>
</dbReference>
<dbReference type="PANTHER" id="PTHR23542">
    <property type="match status" value="1"/>
</dbReference>
<dbReference type="GO" id="GO:0022857">
    <property type="term" value="F:transmembrane transporter activity"/>
    <property type="evidence" value="ECO:0007669"/>
    <property type="project" value="InterPro"/>
</dbReference>
<dbReference type="InterPro" id="IPR036259">
    <property type="entry name" value="MFS_trans_sf"/>
</dbReference>
<feature type="transmembrane region" description="Helical" evidence="5">
    <location>
        <begin position="215"/>
        <end position="236"/>
    </location>
</feature>
<evidence type="ECO:0000256" key="2">
    <source>
        <dbReference type="ARBA" id="ARBA00022692"/>
    </source>
</evidence>
<evidence type="ECO:0000256" key="4">
    <source>
        <dbReference type="ARBA" id="ARBA00023136"/>
    </source>
</evidence>
<feature type="transmembrane region" description="Helical" evidence="5">
    <location>
        <begin position="342"/>
        <end position="365"/>
    </location>
</feature>
<feature type="domain" description="Major facilitator superfamily (MFS) profile" evidence="6">
    <location>
        <begin position="219"/>
        <end position="397"/>
    </location>
</feature>
<dbReference type="InterPro" id="IPR020846">
    <property type="entry name" value="MFS_dom"/>
</dbReference>
<reference evidence="7 8" key="1">
    <citation type="submission" date="2020-07" db="EMBL/GenBank/DDBJ databases">
        <title>Sequencing the genomes of 1000 actinobacteria strains.</title>
        <authorList>
            <person name="Klenk H.-P."/>
        </authorList>
    </citation>
    <scope>NUCLEOTIDE SEQUENCE [LARGE SCALE GENOMIC DNA]</scope>
    <source>
        <strain evidence="7 8">DSM 18248</strain>
    </source>
</reference>
<keyword evidence="2 5" id="KW-0812">Transmembrane</keyword>
<keyword evidence="4 5" id="KW-0472">Membrane</keyword>
<comment type="subcellular location">
    <subcellularLocation>
        <location evidence="1">Cell membrane</location>
        <topology evidence="1">Multi-pass membrane protein</topology>
    </subcellularLocation>
</comment>
<accession>A0A7Z0C4F2</accession>
<dbReference type="Gene3D" id="1.20.1250.20">
    <property type="entry name" value="MFS general substrate transporter like domains"/>
    <property type="match status" value="2"/>
</dbReference>
<dbReference type="PANTHER" id="PTHR23542:SF1">
    <property type="entry name" value="MAJOR FACILITATOR SUPERFAMILY (MFS) PROFILE DOMAIN-CONTAINING PROTEIN"/>
    <property type="match status" value="1"/>
</dbReference>
<gene>
    <name evidence="7" type="ORF">BKA05_001559</name>
</gene>
<comment type="caution">
    <text evidence="7">The sequence shown here is derived from an EMBL/GenBank/DDBJ whole genome shotgun (WGS) entry which is preliminary data.</text>
</comment>
<feature type="transmembrane region" description="Helical" evidence="5">
    <location>
        <begin position="82"/>
        <end position="103"/>
    </location>
</feature>
<feature type="transmembrane region" description="Helical" evidence="5">
    <location>
        <begin position="109"/>
        <end position="126"/>
    </location>
</feature>
<evidence type="ECO:0000256" key="1">
    <source>
        <dbReference type="ARBA" id="ARBA00004651"/>
    </source>
</evidence>
<dbReference type="EMBL" id="JACBZI010000001">
    <property type="protein sequence ID" value="NYI10044.1"/>
    <property type="molecule type" value="Genomic_DNA"/>
</dbReference>
<protein>
    <submittedName>
        <fullName evidence="7">MFS family permease</fullName>
    </submittedName>
</protein>
<keyword evidence="8" id="KW-1185">Reference proteome</keyword>
<feature type="transmembrane region" description="Helical" evidence="5">
    <location>
        <begin position="12"/>
        <end position="43"/>
    </location>
</feature>
<feature type="transmembrane region" description="Helical" evidence="5">
    <location>
        <begin position="371"/>
        <end position="391"/>
    </location>
</feature>
<feature type="transmembrane region" description="Helical" evidence="5">
    <location>
        <begin position="284"/>
        <end position="301"/>
    </location>
</feature>
<feature type="transmembrane region" description="Helical" evidence="5">
    <location>
        <begin position="49"/>
        <end position="70"/>
    </location>
</feature>
<name>A0A7Z0C4F2_9ACTN</name>
<keyword evidence="3 5" id="KW-1133">Transmembrane helix</keyword>
<evidence type="ECO:0000313" key="7">
    <source>
        <dbReference type="EMBL" id="NYI10044.1"/>
    </source>
</evidence>
<dbReference type="InterPro" id="IPR011701">
    <property type="entry name" value="MFS"/>
</dbReference>
<feature type="transmembrane region" description="Helical" evidence="5">
    <location>
        <begin position="256"/>
        <end position="277"/>
    </location>
</feature>
<dbReference type="AlphaFoldDB" id="A0A7Z0C4F2"/>
<dbReference type="SUPFAM" id="SSF103473">
    <property type="entry name" value="MFS general substrate transporter"/>
    <property type="match status" value="1"/>
</dbReference>
<feature type="transmembrane region" description="Helical" evidence="5">
    <location>
        <begin position="307"/>
        <end position="330"/>
    </location>
</feature>
<evidence type="ECO:0000259" key="6">
    <source>
        <dbReference type="PROSITE" id="PS50850"/>
    </source>
</evidence>
<dbReference type="GO" id="GO:0005886">
    <property type="term" value="C:plasma membrane"/>
    <property type="evidence" value="ECO:0007669"/>
    <property type="project" value="UniProtKB-SubCell"/>
</dbReference>
<dbReference type="RefSeq" id="WP_179530938.1">
    <property type="nucleotide sequence ID" value="NZ_BAAAPP010000004.1"/>
</dbReference>
<dbReference type="Proteomes" id="UP000537326">
    <property type="component" value="Unassembled WGS sequence"/>
</dbReference>
<proteinExistence type="predicted"/>
<organism evidence="7 8">
    <name type="scientific">Nocardioides marinus</name>
    <dbReference type="NCBI Taxonomy" id="374514"/>
    <lineage>
        <taxon>Bacteria</taxon>
        <taxon>Bacillati</taxon>
        <taxon>Actinomycetota</taxon>
        <taxon>Actinomycetes</taxon>
        <taxon>Propionibacteriales</taxon>
        <taxon>Nocardioidaceae</taxon>
        <taxon>Nocardioides</taxon>
    </lineage>
</organism>
<evidence type="ECO:0000256" key="5">
    <source>
        <dbReference type="SAM" id="Phobius"/>
    </source>
</evidence>
<feature type="transmembrane region" description="Helical" evidence="5">
    <location>
        <begin position="147"/>
        <end position="169"/>
    </location>
</feature>
<evidence type="ECO:0000313" key="8">
    <source>
        <dbReference type="Proteomes" id="UP000537326"/>
    </source>
</evidence>